<dbReference type="Pfam" id="PF12796">
    <property type="entry name" value="Ank_2"/>
    <property type="match status" value="1"/>
</dbReference>
<keyword evidence="2 3" id="KW-0040">ANK repeat</keyword>
<name>A0AAD3D2F8_9STRA</name>
<evidence type="ECO:0000313" key="5">
    <source>
        <dbReference type="EMBL" id="GFH55566.1"/>
    </source>
</evidence>
<accession>A0AAD3D2F8</accession>
<keyword evidence="1" id="KW-0677">Repeat</keyword>
<protein>
    <submittedName>
        <fullName evidence="5">Uncharacterized protein</fullName>
    </submittedName>
</protein>
<feature type="repeat" description="ANK" evidence="3">
    <location>
        <begin position="396"/>
        <end position="428"/>
    </location>
</feature>
<feature type="compositionally biased region" description="Low complexity" evidence="4">
    <location>
        <begin position="36"/>
        <end position="46"/>
    </location>
</feature>
<evidence type="ECO:0000256" key="3">
    <source>
        <dbReference type="PROSITE-ProRule" id="PRU00023"/>
    </source>
</evidence>
<dbReference type="Proteomes" id="UP001054902">
    <property type="component" value="Unassembled WGS sequence"/>
</dbReference>
<dbReference type="InterPro" id="IPR036770">
    <property type="entry name" value="Ankyrin_rpt-contain_sf"/>
</dbReference>
<evidence type="ECO:0000313" key="6">
    <source>
        <dbReference type="Proteomes" id="UP001054902"/>
    </source>
</evidence>
<sequence length="691" mass="78451">MGNLFSVSKKRRASEAFQEEAKEAKRRHQEEEDESSSSSSRSCDSSNVDEAGSTCSQDESNSQDDDDVPIQQTTLTINDYTIRVKLYRGLYDSVKSIEASMTHHTREIGQMSGSIISRPTKIHNFYKVGDSVTQELHELTHTFCNSHGVIDKISCNLDEDGIHSGGFFHIEKVEVDVQYKGRDLGLLFLQHVLEYLKDMWVIAVMRPVPVTASFSERMNIDLDSVYRGDTVLSESEEARVNKLLEEAKDKICRYWARLGFQQAGRNREQCESWYLTETTFWNDIVDPSSGKATWKSKDDVNNLYFYKPSPTHVPQGVHKELADLIANKESMDKVTLFNQIKNLINHRNASLHESRVLFFLAANEEYTTEEQDIDTMRLLKELIHSTPSHVTKSDENGNTPLHVAAAALNLPVIDCLLEYGAKLDSKDSDDNTPLACLAKRLQGYQDFESTFCLGLPVKPSDILKKQRCILLLMEQEDKRPLIDGWMSPRMLFALSMSAALTFGALGELDYGYENRPIPLSTCCSFWDGIDHIKYIPPDVLSARNPNGLYQSFLTGWRMVWYSIASLLESGQVPTKSRVEAKIPHLFRENGGIFDSFDLHSWRHFLDKGGKIEYALDALVVQTSNVVLNGDDGWEYDSYEDDFEALSKTPLDGLFDLARVKILELNDQNVHLQPQGPYYSIFDNPYINADSK</sequence>
<evidence type="ECO:0000256" key="1">
    <source>
        <dbReference type="ARBA" id="ARBA00022737"/>
    </source>
</evidence>
<organism evidence="5 6">
    <name type="scientific">Chaetoceros tenuissimus</name>
    <dbReference type="NCBI Taxonomy" id="426638"/>
    <lineage>
        <taxon>Eukaryota</taxon>
        <taxon>Sar</taxon>
        <taxon>Stramenopiles</taxon>
        <taxon>Ochrophyta</taxon>
        <taxon>Bacillariophyta</taxon>
        <taxon>Coscinodiscophyceae</taxon>
        <taxon>Chaetocerotophycidae</taxon>
        <taxon>Chaetocerotales</taxon>
        <taxon>Chaetocerotaceae</taxon>
        <taxon>Chaetoceros</taxon>
    </lineage>
</organism>
<feature type="region of interest" description="Disordered" evidence="4">
    <location>
        <begin position="1"/>
        <end position="70"/>
    </location>
</feature>
<evidence type="ECO:0000256" key="4">
    <source>
        <dbReference type="SAM" id="MobiDB-lite"/>
    </source>
</evidence>
<keyword evidence="6" id="KW-1185">Reference proteome</keyword>
<dbReference type="PANTHER" id="PTHR24178:SF41">
    <property type="entry name" value="ANKYRIN-2 ISOFORM X1"/>
    <property type="match status" value="1"/>
</dbReference>
<dbReference type="InterPro" id="IPR002110">
    <property type="entry name" value="Ankyrin_rpt"/>
</dbReference>
<evidence type="ECO:0000256" key="2">
    <source>
        <dbReference type="ARBA" id="ARBA00023043"/>
    </source>
</evidence>
<gene>
    <name evidence="5" type="ORF">CTEN210_12042</name>
</gene>
<dbReference type="PANTHER" id="PTHR24178">
    <property type="entry name" value="MOLTING PROTEIN MLT-4"/>
    <property type="match status" value="1"/>
</dbReference>
<reference evidence="5 6" key="1">
    <citation type="journal article" date="2021" name="Sci. Rep.">
        <title>The genome of the diatom Chaetoceros tenuissimus carries an ancient integrated fragment of an extant virus.</title>
        <authorList>
            <person name="Hongo Y."/>
            <person name="Kimura K."/>
            <person name="Takaki Y."/>
            <person name="Yoshida Y."/>
            <person name="Baba S."/>
            <person name="Kobayashi G."/>
            <person name="Nagasaki K."/>
            <person name="Hano T."/>
            <person name="Tomaru Y."/>
        </authorList>
    </citation>
    <scope>NUCLEOTIDE SEQUENCE [LARGE SCALE GENOMIC DNA]</scope>
    <source>
        <strain evidence="5 6">NIES-3715</strain>
    </source>
</reference>
<comment type="caution">
    <text evidence="5">The sequence shown here is derived from an EMBL/GenBank/DDBJ whole genome shotgun (WGS) entry which is preliminary data.</text>
</comment>
<proteinExistence type="predicted"/>
<dbReference type="SUPFAM" id="SSF48403">
    <property type="entry name" value="Ankyrin repeat"/>
    <property type="match status" value="1"/>
</dbReference>
<dbReference type="PROSITE" id="PS50088">
    <property type="entry name" value="ANK_REPEAT"/>
    <property type="match status" value="1"/>
</dbReference>
<dbReference type="EMBL" id="BLLK01000049">
    <property type="protein sequence ID" value="GFH55566.1"/>
    <property type="molecule type" value="Genomic_DNA"/>
</dbReference>
<dbReference type="AlphaFoldDB" id="A0AAD3D2F8"/>
<dbReference type="SMART" id="SM00248">
    <property type="entry name" value="ANK"/>
    <property type="match status" value="1"/>
</dbReference>
<dbReference type="Gene3D" id="1.25.40.20">
    <property type="entry name" value="Ankyrin repeat-containing domain"/>
    <property type="match status" value="1"/>
</dbReference>
<dbReference type="PROSITE" id="PS50297">
    <property type="entry name" value="ANK_REP_REGION"/>
    <property type="match status" value="1"/>
</dbReference>